<evidence type="ECO:0000259" key="11">
    <source>
        <dbReference type="PROSITE" id="PS50262"/>
    </source>
</evidence>
<dbReference type="OrthoDB" id="5961704at2759"/>
<evidence type="ECO:0000256" key="4">
    <source>
        <dbReference type="ARBA" id="ARBA00023040"/>
    </source>
</evidence>
<protein>
    <submittedName>
        <fullName evidence="13">G-protein coupled receptor 4-like</fullName>
    </submittedName>
</protein>
<evidence type="ECO:0000256" key="2">
    <source>
        <dbReference type="ARBA" id="ARBA00022692"/>
    </source>
</evidence>
<accession>A0A6P7PUP4</accession>
<evidence type="ECO:0000256" key="7">
    <source>
        <dbReference type="ARBA" id="ARBA00023180"/>
    </source>
</evidence>
<name>A0A6P7PUP4_BETSP</name>
<feature type="domain" description="G-protein coupled receptors family 1 profile" evidence="11">
    <location>
        <begin position="1"/>
        <end position="243"/>
    </location>
</feature>
<evidence type="ECO:0000313" key="13">
    <source>
        <dbReference type="RefSeq" id="XP_029030715.1"/>
    </source>
</evidence>
<keyword evidence="5 10" id="KW-0472">Membrane</keyword>
<proteinExistence type="inferred from homology"/>
<feature type="transmembrane region" description="Helical" evidence="10">
    <location>
        <begin position="20"/>
        <end position="42"/>
    </location>
</feature>
<evidence type="ECO:0000256" key="6">
    <source>
        <dbReference type="ARBA" id="ARBA00023170"/>
    </source>
</evidence>
<dbReference type="Pfam" id="PF00001">
    <property type="entry name" value="7tm_1"/>
    <property type="match status" value="1"/>
</dbReference>
<dbReference type="SUPFAM" id="SSF81321">
    <property type="entry name" value="Family A G protein-coupled receptor-like"/>
    <property type="match status" value="1"/>
</dbReference>
<dbReference type="GO" id="GO:0005886">
    <property type="term" value="C:plasma membrane"/>
    <property type="evidence" value="ECO:0007669"/>
    <property type="project" value="TreeGrafter"/>
</dbReference>
<dbReference type="KEGG" id="bspl:114870371"/>
<feature type="transmembrane region" description="Helical" evidence="10">
    <location>
        <begin position="85"/>
        <end position="108"/>
    </location>
</feature>
<dbReference type="Gene3D" id="1.20.1070.10">
    <property type="entry name" value="Rhodopsin 7-helix transmembrane proteins"/>
    <property type="match status" value="1"/>
</dbReference>
<evidence type="ECO:0000256" key="5">
    <source>
        <dbReference type="ARBA" id="ARBA00023136"/>
    </source>
</evidence>
<keyword evidence="6 9" id="KW-0675">Receptor</keyword>
<comment type="subcellular location">
    <subcellularLocation>
        <location evidence="1">Membrane</location>
        <topology evidence="1">Multi-pass membrane protein</topology>
    </subcellularLocation>
</comment>
<dbReference type="InterPro" id="IPR000276">
    <property type="entry name" value="GPCR_Rhodpsn"/>
</dbReference>
<evidence type="ECO:0000256" key="1">
    <source>
        <dbReference type="ARBA" id="ARBA00004141"/>
    </source>
</evidence>
<organism evidence="12 13">
    <name type="scientific">Betta splendens</name>
    <name type="common">Siamese fighting fish</name>
    <dbReference type="NCBI Taxonomy" id="158456"/>
    <lineage>
        <taxon>Eukaryota</taxon>
        <taxon>Metazoa</taxon>
        <taxon>Chordata</taxon>
        <taxon>Craniata</taxon>
        <taxon>Vertebrata</taxon>
        <taxon>Euteleostomi</taxon>
        <taxon>Actinopterygii</taxon>
        <taxon>Neopterygii</taxon>
        <taxon>Teleostei</taxon>
        <taxon>Neoteleostei</taxon>
        <taxon>Acanthomorphata</taxon>
        <taxon>Anabantaria</taxon>
        <taxon>Anabantiformes</taxon>
        <taxon>Anabantoidei</taxon>
        <taxon>Osphronemidae</taxon>
        <taxon>Betta</taxon>
    </lineage>
</organism>
<dbReference type="PRINTS" id="PR00237">
    <property type="entry name" value="GPCRRHODOPSN"/>
</dbReference>
<evidence type="ECO:0000256" key="8">
    <source>
        <dbReference type="ARBA" id="ARBA00023224"/>
    </source>
</evidence>
<evidence type="ECO:0000256" key="10">
    <source>
        <dbReference type="SAM" id="Phobius"/>
    </source>
</evidence>
<dbReference type="PROSITE" id="PS00237">
    <property type="entry name" value="G_PROTEIN_RECEP_F1_1"/>
    <property type="match status" value="1"/>
</dbReference>
<keyword evidence="7" id="KW-0325">Glycoprotein</keyword>
<feature type="transmembrane region" description="Helical" evidence="10">
    <location>
        <begin position="54"/>
        <end position="73"/>
    </location>
</feature>
<evidence type="ECO:0000256" key="9">
    <source>
        <dbReference type="RuleBase" id="RU000688"/>
    </source>
</evidence>
<reference evidence="13" key="1">
    <citation type="submission" date="2025-08" db="UniProtKB">
        <authorList>
            <consortium name="RefSeq"/>
        </authorList>
    </citation>
    <scope>IDENTIFICATION</scope>
</reference>
<keyword evidence="3 10" id="KW-1133">Transmembrane helix</keyword>
<keyword evidence="12" id="KW-1185">Reference proteome</keyword>
<feature type="transmembrane region" description="Helical" evidence="10">
    <location>
        <begin position="190"/>
        <end position="215"/>
    </location>
</feature>
<dbReference type="PANTHER" id="PTHR24232:SF85">
    <property type="entry name" value="G-PROTEIN COUPLED RECEPTOR 4"/>
    <property type="match status" value="1"/>
</dbReference>
<dbReference type="GO" id="GO:0004930">
    <property type="term" value="F:G protein-coupled receptor activity"/>
    <property type="evidence" value="ECO:0007669"/>
    <property type="project" value="UniProtKB-KW"/>
</dbReference>
<evidence type="ECO:0000313" key="12">
    <source>
        <dbReference type="Proteomes" id="UP000515150"/>
    </source>
</evidence>
<feature type="transmembrane region" description="Helical" evidence="10">
    <location>
        <begin position="153"/>
        <end position="178"/>
    </location>
</feature>
<keyword evidence="4 9" id="KW-0297">G-protein coupled receptor</keyword>
<dbReference type="GeneID" id="114870371"/>
<dbReference type="RefSeq" id="XP_029030715.1">
    <property type="nucleotide sequence ID" value="XM_029174882.3"/>
</dbReference>
<evidence type="ECO:0000256" key="3">
    <source>
        <dbReference type="ARBA" id="ARBA00022989"/>
    </source>
</evidence>
<dbReference type="InParanoid" id="A0A6P7PUP4"/>
<feature type="transmembrane region" description="Helical" evidence="10">
    <location>
        <begin position="120"/>
        <end position="141"/>
    </location>
</feature>
<feature type="transmembrane region" description="Helical" evidence="10">
    <location>
        <begin position="227"/>
        <end position="246"/>
    </location>
</feature>
<gene>
    <name evidence="13" type="primary">LOC114870371</name>
</gene>
<dbReference type="GO" id="GO:0035025">
    <property type="term" value="P:positive regulation of Rho protein signal transduction"/>
    <property type="evidence" value="ECO:0007669"/>
    <property type="project" value="TreeGrafter"/>
</dbReference>
<dbReference type="Proteomes" id="UP000515150">
    <property type="component" value="Chromosome 15"/>
</dbReference>
<dbReference type="GO" id="GO:0007200">
    <property type="term" value="P:phospholipase C-activating G protein-coupled receptor signaling pathway"/>
    <property type="evidence" value="ECO:0007669"/>
    <property type="project" value="TreeGrafter"/>
</dbReference>
<comment type="similarity">
    <text evidence="9">Belongs to the G-protein coupled receptor 1 family.</text>
</comment>
<keyword evidence="8 9" id="KW-0807">Transducer</keyword>
<dbReference type="PROSITE" id="PS50262">
    <property type="entry name" value="G_PROTEIN_RECEP_F1_2"/>
    <property type="match status" value="1"/>
</dbReference>
<keyword evidence="2 9" id="KW-0812">Transmembrane</keyword>
<sequence length="272" mass="30128">MEKSNVTAGCSTCSSVDGLFVVTLAIIALCLPLTLLAAYSLFTLVQKDQVVPVYIINVLLSDLIQLCCMVVEVSLQPLNSDLFFFVYYFGVVAGVGFMVCVALERYLVVAWPLWYRFRRTLGVSLAVSAVVWTLPLLYILPVHFQADFVVSETILAVVFLLPYPLLLFFLGGTLRALYTSISVPAAEKRRIVAVLVLVVLIYTLIFLPSAIWSLAEDARSNNTFSDLSFTIIKFSPLADLFLYVFLKQGGLGDKLLAFVCCTMERNDISRSA</sequence>
<dbReference type="InterPro" id="IPR017452">
    <property type="entry name" value="GPCR_Rhodpsn_7TM"/>
</dbReference>
<dbReference type="AlphaFoldDB" id="A0A6P7PUP4"/>
<dbReference type="PANTHER" id="PTHR24232">
    <property type="entry name" value="G-PROTEIN COUPLED RECEPTOR"/>
    <property type="match status" value="1"/>
</dbReference>